<dbReference type="InterPro" id="IPR005248">
    <property type="entry name" value="NadD/NMNAT"/>
</dbReference>
<dbReference type="OrthoDB" id="5591297at2759"/>
<keyword evidence="3 9" id="KW-0808">Transferase</keyword>
<dbReference type="PANTHER" id="PTHR31285">
    <property type="entry name" value="NICOTINAMIDE MONONUCLEOTIDE ADENYLYLTRANSFERASE"/>
    <property type="match status" value="1"/>
</dbReference>
<evidence type="ECO:0000313" key="9">
    <source>
        <dbReference type="EMBL" id="KUJ12082.1"/>
    </source>
</evidence>
<keyword evidence="5" id="KW-0547">Nucleotide-binding</keyword>
<dbReference type="AlphaFoldDB" id="A0A194WWW9"/>
<dbReference type="PANTHER" id="PTHR31285:SF0">
    <property type="entry name" value="NICOTINAMIDE MONONUCLEOTIDE ADENYLYLTRANSFERASE"/>
    <property type="match status" value="1"/>
</dbReference>
<dbReference type="KEGG" id="psco:LY89DRAFT_700043"/>
<evidence type="ECO:0000256" key="5">
    <source>
        <dbReference type="ARBA" id="ARBA00022741"/>
    </source>
</evidence>
<proteinExistence type="predicted"/>
<evidence type="ECO:0000256" key="7">
    <source>
        <dbReference type="ARBA" id="ARBA00023027"/>
    </source>
</evidence>
<dbReference type="InterPro" id="IPR014729">
    <property type="entry name" value="Rossmann-like_a/b/a_fold"/>
</dbReference>
<gene>
    <name evidence="9" type="ORF">LY89DRAFT_700043</name>
</gene>
<dbReference type="SUPFAM" id="SSF52374">
    <property type="entry name" value="Nucleotidylyl transferase"/>
    <property type="match status" value="1"/>
</dbReference>
<keyword evidence="10" id="KW-1185">Reference proteome</keyword>
<evidence type="ECO:0000256" key="4">
    <source>
        <dbReference type="ARBA" id="ARBA00022695"/>
    </source>
</evidence>
<keyword evidence="7" id="KW-0520">NAD</keyword>
<dbReference type="Proteomes" id="UP000070700">
    <property type="component" value="Unassembled WGS sequence"/>
</dbReference>
<organism evidence="9 10">
    <name type="scientific">Mollisia scopiformis</name>
    <name type="common">Conifer needle endophyte fungus</name>
    <name type="synonym">Phialocephala scopiformis</name>
    <dbReference type="NCBI Taxonomy" id="149040"/>
    <lineage>
        <taxon>Eukaryota</taxon>
        <taxon>Fungi</taxon>
        <taxon>Dikarya</taxon>
        <taxon>Ascomycota</taxon>
        <taxon>Pezizomycotina</taxon>
        <taxon>Leotiomycetes</taxon>
        <taxon>Helotiales</taxon>
        <taxon>Mollisiaceae</taxon>
        <taxon>Mollisia</taxon>
    </lineage>
</organism>
<accession>A0A194WWW9</accession>
<dbReference type="GO" id="GO:0016887">
    <property type="term" value="F:ATP hydrolysis activity"/>
    <property type="evidence" value="ECO:0007669"/>
    <property type="project" value="TreeGrafter"/>
</dbReference>
<evidence type="ECO:0000256" key="2">
    <source>
        <dbReference type="ARBA" id="ARBA00022642"/>
    </source>
</evidence>
<dbReference type="RefSeq" id="XP_018066437.1">
    <property type="nucleotide sequence ID" value="XM_018217097.1"/>
</dbReference>
<comment type="catalytic activity">
    <reaction evidence="8">
        <text>beta-nicotinamide D-ribonucleotide + ATP + H(+) = diphosphate + NAD(+)</text>
        <dbReference type="Rhea" id="RHEA:21360"/>
        <dbReference type="ChEBI" id="CHEBI:14649"/>
        <dbReference type="ChEBI" id="CHEBI:15378"/>
        <dbReference type="ChEBI" id="CHEBI:30616"/>
        <dbReference type="ChEBI" id="CHEBI:33019"/>
        <dbReference type="ChEBI" id="CHEBI:57540"/>
        <dbReference type="EC" id="2.7.7.1"/>
    </reaction>
</comment>
<dbReference type="GO" id="GO:0009435">
    <property type="term" value="P:NAD+ biosynthetic process"/>
    <property type="evidence" value="ECO:0007669"/>
    <property type="project" value="UniProtKB-UniPathway"/>
</dbReference>
<sequence length="290" mass="31871">MQALRATLPALTTTLHHFASSTSTFQLLKTISATPPPPPPKTLYILDSSFNPPTLAHLHLLTSALLPSPQPVTPPKRVLLLLSTQNADKAPKPASFEHRLVMMELFARDLLFTLPKPQTSTSNEQQIAIDIGITKLPYFHSKSASIEESGVYPPETTQIHLLGYDTLIRLLDTKYYPPEHSLSVLEPFLAKHRLRVTYRGGERGVQDAYLKTLGDGGREDEGGKREWVEEGRIVLVHGIGDGEGEGEGDGVSSTRVRGAVRGGRREELGRLVTVGVREWVLGEGLYLDGE</sequence>
<dbReference type="STRING" id="149040.A0A194WWW9"/>
<dbReference type="FunCoup" id="A0A194WWW9">
    <property type="interactions" value="46"/>
</dbReference>
<protein>
    <submittedName>
        <fullName evidence="9">Nucleotidylyl transferase</fullName>
    </submittedName>
</protein>
<dbReference type="GO" id="GO:0005634">
    <property type="term" value="C:nucleus"/>
    <property type="evidence" value="ECO:0007669"/>
    <property type="project" value="TreeGrafter"/>
</dbReference>
<comment type="pathway">
    <text evidence="1">Cofactor biosynthesis; NAD(+) biosynthesis.</text>
</comment>
<dbReference type="CDD" id="cd02165">
    <property type="entry name" value="NMNAT"/>
    <property type="match status" value="1"/>
</dbReference>
<evidence type="ECO:0000256" key="1">
    <source>
        <dbReference type="ARBA" id="ARBA00004790"/>
    </source>
</evidence>
<evidence type="ECO:0000313" key="10">
    <source>
        <dbReference type="Proteomes" id="UP000070700"/>
    </source>
</evidence>
<dbReference type="GO" id="GO:0000309">
    <property type="term" value="F:nicotinamide-nucleotide adenylyltransferase activity"/>
    <property type="evidence" value="ECO:0007669"/>
    <property type="project" value="UniProtKB-EC"/>
</dbReference>
<dbReference type="GO" id="GO:0005524">
    <property type="term" value="F:ATP binding"/>
    <property type="evidence" value="ECO:0007669"/>
    <property type="project" value="UniProtKB-KW"/>
</dbReference>
<keyword evidence="2" id="KW-0662">Pyridine nucleotide biosynthesis</keyword>
<evidence type="ECO:0000256" key="6">
    <source>
        <dbReference type="ARBA" id="ARBA00022840"/>
    </source>
</evidence>
<dbReference type="EMBL" id="KQ947425">
    <property type="protein sequence ID" value="KUJ12082.1"/>
    <property type="molecule type" value="Genomic_DNA"/>
</dbReference>
<evidence type="ECO:0000256" key="3">
    <source>
        <dbReference type="ARBA" id="ARBA00022679"/>
    </source>
</evidence>
<dbReference type="GO" id="GO:0005737">
    <property type="term" value="C:cytoplasm"/>
    <property type="evidence" value="ECO:0007669"/>
    <property type="project" value="TreeGrafter"/>
</dbReference>
<evidence type="ECO:0000256" key="8">
    <source>
        <dbReference type="ARBA" id="ARBA00049001"/>
    </source>
</evidence>
<reference evidence="9 10" key="1">
    <citation type="submission" date="2015-10" db="EMBL/GenBank/DDBJ databases">
        <title>Full genome of DAOMC 229536 Phialocephala scopiformis, a fungal endophyte of spruce producing the potent anti-insectan compound rugulosin.</title>
        <authorList>
            <consortium name="DOE Joint Genome Institute"/>
            <person name="Walker A.K."/>
            <person name="Frasz S.L."/>
            <person name="Seifert K.A."/>
            <person name="Miller J.D."/>
            <person name="Mondo S.J."/>
            <person name="Labutti K."/>
            <person name="Lipzen A."/>
            <person name="Dockter R."/>
            <person name="Kennedy M."/>
            <person name="Grigoriev I.V."/>
            <person name="Spatafora J.W."/>
        </authorList>
    </citation>
    <scope>NUCLEOTIDE SEQUENCE [LARGE SCALE GENOMIC DNA]</scope>
    <source>
        <strain evidence="9 10">CBS 120377</strain>
    </source>
</reference>
<keyword evidence="4" id="KW-0548">Nucleotidyltransferase</keyword>
<dbReference type="Gene3D" id="3.40.50.620">
    <property type="entry name" value="HUPs"/>
    <property type="match status" value="1"/>
</dbReference>
<dbReference type="GeneID" id="28826823"/>
<dbReference type="InParanoid" id="A0A194WWW9"/>
<keyword evidence="6" id="KW-0067">ATP-binding</keyword>
<dbReference type="UniPathway" id="UPA00253">
    <property type="reaction ID" value="UER00600"/>
</dbReference>
<name>A0A194WWW9_MOLSC</name>